<gene>
    <name evidence="1" type="ORF">S01H4_49445</name>
</gene>
<comment type="caution">
    <text evidence="1">The sequence shown here is derived from an EMBL/GenBank/DDBJ whole genome shotgun (WGS) entry which is preliminary data.</text>
</comment>
<protein>
    <submittedName>
        <fullName evidence="1">Uncharacterized protein</fullName>
    </submittedName>
</protein>
<feature type="non-terminal residue" evidence="1">
    <location>
        <position position="1"/>
    </location>
</feature>
<dbReference type="AlphaFoldDB" id="X1BWX5"/>
<accession>X1BWX5</accession>
<reference evidence="1" key="1">
    <citation type="journal article" date="2014" name="Front. Microbiol.">
        <title>High frequency of phylogenetically diverse reductive dehalogenase-homologous genes in deep subseafloor sedimentary metagenomes.</title>
        <authorList>
            <person name="Kawai M."/>
            <person name="Futagami T."/>
            <person name="Toyoda A."/>
            <person name="Takaki Y."/>
            <person name="Nishi S."/>
            <person name="Hori S."/>
            <person name="Arai W."/>
            <person name="Tsubouchi T."/>
            <person name="Morono Y."/>
            <person name="Uchiyama I."/>
            <person name="Ito T."/>
            <person name="Fujiyama A."/>
            <person name="Inagaki F."/>
            <person name="Takami H."/>
        </authorList>
    </citation>
    <scope>NUCLEOTIDE SEQUENCE</scope>
    <source>
        <strain evidence="1">Expedition CK06-06</strain>
    </source>
</reference>
<organism evidence="1">
    <name type="scientific">marine sediment metagenome</name>
    <dbReference type="NCBI Taxonomy" id="412755"/>
    <lineage>
        <taxon>unclassified sequences</taxon>
        <taxon>metagenomes</taxon>
        <taxon>ecological metagenomes</taxon>
    </lineage>
</organism>
<name>X1BWX5_9ZZZZ</name>
<evidence type="ECO:0000313" key="1">
    <source>
        <dbReference type="EMBL" id="GAG99505.1"/>
    </source>
</evidence>
<dbReference type="EMBL" id="BART01027967">
    <property type="protein sequence ID" value="GAG99505.1"/>
    <property type="molecule type" value="Genomic_DNA"/>
</dbReference>
<sequence>RLREQVQALQSSARAFDEGAEWEAKRLAVSIRVLVHDTKYSSSLLRQLRLKERLQFYEIAAPDPPGNLASYHGLVGVRFGAGGASYYARLDDGPPYPTKRSPFTDWWTRFVFRDAHASQFTRKELVLALANKEGGVHVDPELDEEYIRLSRENSLRWYFSVADERCDWPNDPVPHSVRHVAHELLKTLHEQVPEAGADRPHGWGWRINGLP</sequence>
<proteinExistence type="predicted"/>